<evidence type="ECO:0000313" key="2">
    <source>
        <dbReference type="Proteomes" id="UP001169719"/>
    </source>
</evidence>
<protein>
    <submittedName>
        <fullName evidence="1">Uncharacterized protein</fullName>
    </submittedName>
</protein>
<evidence type="ECO:0000313" key="1">
    <source>
        <dbReference type="EMBL" id="MDN2483983.1"/>
    </source>
</evidence>
<name>A0ABT7Y7G3_9VIBR</name>
<accession>A0ABT7Y7G3</accession>
<dbReference type="EMBL" id="JAUEOZ010000003">
    <property type="protein sequence ID" value="MDN2483983.1"/>
    <property type="molecule type" value="Genomic_DNA"/>
</dbReference>
<keyword evidence="2" id="KW-1185">Reference proteome</keyword>
<comment type="caution">
    <text evidence="1">The sequence shown here is derived from an EMBL/GenBank/DDBJ whole genome shotgun (WGS) entry which is preliminary data.</text>
</comment>
<dbReference type="Proteomes" id="UP001169719">
    <property type="component" value="Unassembled WGS sequence"/>
</dbReference>
<dbReference type="RefSeq" id="WP_289964173.1">
    <property type="nucleotide sequence ID" value="NZ_JAUEOZ010000003.1"/>
</dbReference>
<sequence length="69" mass="7927">MNWKLSSIVVCLLVATYMVYLVTGTAFNNNQLRHTERCGELKLAQVSAKSFGEEEELKREWDEVCKSDN</sequence>
<reference evidence="1" key="1">
    <citation type="submission" date="2024-05" db="EMBL/GenBank/DDBJ databases">
        <title>Genome Sequences of Four Agar- Degrading Marine Bacteria.</title>
        <authorList>
            <person name="Phillips E.K."/>
            <person name="Shaffer J.C."/>
            <person name="Henson M.W."/>
            <person name="Temperton B."/>
            <person name="Thrash C.J."/>
            <person name="Martin M.O."/>
        </authorList>
    </citation>
    <scope>NUCLEOTIDE SEQUENCE</scope>
    <source>
        <strain evidence="1">EKP203</strain>
    </source>
</reference>
<organism evidence="1 2">
    <name type="scientific">Vibrio agarivorans</name>
    <dbReference type="NCBI Taxonomy" id="153622"/>
    <lineage>
        <taxon>Bacteria</taxon>
        <taxon>Pseudomonadati</taxon>
        <taxon>Pseudomonadota</taxon>
        <taxon>Gammaproteobacteria</taxon>
        <taxon>Vibrionales</taxon>
        <taxon>Vibrionaceae</taxon>
        <taxon>Vibrio</taxon>
    </lineage>
</organism>
<gene>
    <name evidence="1" type="ORF">QWJ08_21745</name>
</gene>
<proteinExistence type="predicted"/>